<dbReference type="Proteomes" id="UP000317371">
    <property type="component" value="Unassembled WGS sequence"/>
</dbReference>
<accession>A0A540VEM2</accession>
<proteinExistence type="predicted"/>
<dbReference type="EMBL" id="VIGC01000016">
    <property type="protein sequence ID" value="TQE95152.1"/>
    <property type="molecule type" value="Genomic_DNA"/>
</dbReference>
<dbReference type="Pfam" id="PF12697">
    <property type="entry name" value="Abhydrolase_6"/>
    <property type="match status" value="1"/>
</dbReference>
<dbReference type="AlphaFoldDB" id="A0A540VEM2"/>
<dbReference type="InterPro" id="IPR050266">
    <property type="entry name" value="AB_hydrolase_sf"/>
</dbReference>
<evidence type="ECO:0000259" key="1">
    <source>
        <dbReference type="Pfam" id="PF12697"/>
    </source>
</evidence>
<dbReference type="InterPro" id="IPR000073">
    <property type="entry name" value="AB_hydrolase_1"/>
</dbReference>
<gene>
    <name evidence="2" type="ORF">FKZ61_13375</name>
</gene>
<dbReference type="PANTHER" id="PTHR43798">
    <property type="entry name" value="MONOACYLGLYCEROL LIPASE"/>
    <property type="match status" value="1"/>
</dbReference>
<evidence type="ECO:0000313" key="2">
    <source>
        <dbReference type="EMBL" id="TQE95152.1"/>
    </source>
</evidence>
<comment type="caution">
    <text evidence="2">The sequence shown here is derived from an EMBL/GenBank/DDBJ whole genome shotgun (WGS) entry which is preliminary data.</text>
</comment>
<feature type="domain" description="AB hydrolase-1" evidence="1">
    <location>
        <begin position="56"/>
        <end position="263"/>
    </location>
</feature>
<name>A0A540VEM2_9CHLR</name>
<dbReference type="Gene3D" id="3.40.50.1820">
    <property type="entry name" value="alpha/beta hydrolase"/>
    <property type="match status" value="1"/>
</dbReference>
<dbReference type="OrthoDB" id="9805423at2"/>
<keyword evidence="2" id="KW-0378">Hydrolase</keyword>
<dbReference type="InParanoid" id="A0A540VEM2"/>
<dbReference type="InterPro" id="IPR029058">
    <property type="entry name" value="AB_hydrolase_fold"/>
</dbReference>
<dbReference type="PANTHER" id="PTHR43798:SF5">
    <property type="entry name" value="MONOACYLGLYCEROL LIPASE ABHD6"/>
    <property type="match status" value="1"/>
</dbReference>
<evidence type="ECO:0000313" key="3">
    <source>
        <dbReference type="Proteomes" id="UP000317371"/>
    </source>
</evidence>
<dbReference type="SUPFAM" id="SSF53474">
    <property type="entry name" value="alpha/beta-Hydrolases"/>
    <property type="match status" value="1"/>
</dbReference>
<dbReference type="GO" id="GO:0046464">
    <property type="term" value="P:acylglycerol catabolic process"/>
    <property type="evidence" value="ECO:0007669"/>
    <property type="project" value="TreeGrafter"/>
</dbReference>
<organism evidence="2 3">
    <name type="scientific">Litorilinea aerophila</name>
    <dbReference type="NCBI Taxonomy" id="1204385"/>
    <lineage>
        <taxon>Bacteria</taxon>
        <taxon>Bacillati</taxon>
        <taxon>Chloroflexota</taxon>
        <taxon>Caldilineae</taxon>
        <taxon>Caldilineales</taxon>
        <taxon>Caldilineaceae</taxon>
        <taxon>Litorilinea</taxon>
    </lineage>
</organism>
<dbReference type="PRINTS" id="PR00111">
    <property type="entry name" value="ABHYDROLASE"/>
</dbReference>
<reference evidence="2 3" key="1">
    <citation type="submission" date="2019-06" db="EMBL/GenBank/DDBJ databases">
        <title>Genome sequence of Litorilinea aerophila BAA-2444.</title>
        <authorList>
            <person name="Maclea K.S."/>
            <person name="Maurais E.G."/>
            <person name="Iannazzi L.C."/>
        </authorList>
    </citation>
    <scope>NUCLEOTIDE SEQUENCE [LARGE SCALE GENOMIC DNA]</scope>
    <source>
        <strain evidence="2 3">ATCC BAA-2444</strain>
    </source>
</reference>
<keyword evidence="3" id="KW-1185">Reference proteome</keyword>
<sequence length="278" mass="30707">MPAAGLALPVRREKVRPMPELPTEHGTLFYEVLEPPEQPAGRVETLTLLHNFLSTGRAAWGPLLADLARSYRILLPDLPGHGRSQGYPPGFDHGAMARDVAALMVAEDATSGHLAGASAGGVIAQLLVHQKWVQPATLTLVSTTHSMDPDRAGAPIRLDPDVFQAGRNWLAATARLHDPYHYPGYFDQELLPAFRRLDVQRTIDLPLSSLSSWAFPVCLIHGEEDEIFPVSIARRMAEYLPMAELHVVPRQSHALILRQPRTVGRLMMAFLARHRPDS</sequence>
<protein>
    <submittedName>
        <fullName evidence="2">Alpha/beta hydrolase</fullName>
    </submittedName>
</protein>
<dbReference type="GO" id="GO:0016020">
    <property type="term" value="C:membrane"/>
    <property type="evidence" value="ECO:0007669"/>
    <property type="project" value="TreeGrafter"/>
</dbReference>
<dbReference type="GO" id="GO:0047372">
    <property type="term" value="F:monoacylglycerol lipase activity"/>
    <property type="evidence" value="ECO:0007669"/>
    <property type="project" value="TreeGrafter"/>
</dbReference>